<organism evidence="8">
    <name type="scientific">uncultured Desulfobacterium sp</name>
    <dbReference type="NCBI Taxonomy" id="201089"/>
    <lineage>
        <taxon>Bacteria</taxon>
        <taxon>Pseudomonadati</taxon>
        <taxon>Thermodesulfobacteriota</taxon>
        <taxon>Desulfobacteria</taxon>
        <taxon>Desulfobacterales</taxon>
        <taxon>Desulfobacteriaceae</taxon>
        <taxon>Desulfobacterium</taxon>
        <taxon>environmental samples</taxon>
    </lineage>
</organism>
<evidence type="ECO:0000256" key="6">
    <source>
        <dbReference type="HAMAP-Rule" id="MF_01363"/>
    </source>
</evidence>
<dbReference type="InterPro" id="IPR001787">
    <property type="entry name" value="Ribosomal_bL21"/>
</dbReference>
<dbReference type="PANTHER" id="PTHR21349">
    <property type="entry name" value="50S RIBOSOMAL PROTEIN L21"/>
    <property type="match status" value="1"/>
</dbReference>
<proteinExistence type="inferred from homology"/>
<keyword evidence="3 6" id="KW-0694">RNA-binding</keyword>
<dbReference type="InterPro" id="IPR018258">
    <property type="entry name" value="Ribosomal_bL21_CS"/>
</dbReference>
<dbReference type="EMBL" id="FR695874">
    <property type="protein sequence ID" value="CBX30079.1"/>
    <property type="molecule type" value="Genomic_DNA"/>
</dbReference>
<accession>E1YHG0</accession>
<reference evidence="8" key="1">
    <citation type="journal article" date="2011" name="Environ. Microbiol.">
        <title>Genomic insights into the metabolic potential of the polycyclic aromatic hydrocarbon degrading sulfate-reducing Deltaproteobacterium N47.</title>
        <authorList>
            <person name="Bergmann F."/>
            <person name="Selesi D."/>
            <person name="Weinmaier T."/>
            <person name="Tischler P."/>
            <person name="Rattei T."/>
            <person name="Meckenstock R.U."/>
        </authorList>
    </citation>
    <scope>NUCLEOTIDE SEQUENCE</scope>
</reference>
<keyword evidence="4 6" id="KW-0689">Ribosomal protein</keyword>
<comment type="function">
    <text evidence="6 7">This protein binds to 23S rRNA in the presence of protein L20.</text>
</comment>
<evidence type="ECO:0000313" key="8">
    <source>
        <dbReference type="EMBL" id="CBX30079.1"/>
    </source>
</evidence>
<dbReference type="PANTHER" id="PTHR21349:SF0">
    <property type="entry name" value="LARGE RIBOSOMAL SUBUNIT PROTEIN BL21M"/>
    <property type="match status" value="1"/>
</dbReference>
<evidence type="ECO:0000256" key="1">
    <source>
        <dbReference type="ARBA" id="ARBA00008563"/>
    </source>
</evidence>
<evidence type="ECO:0000256" key="4">
    <source>
        <dbReference type="ARBA" id="ARBA00022980"/>
    </source>
</evidence>
<protein>
    <recommendedName>
        <fullName evidence="6">Large ribosomal subunit protein bL21</fullName>
    </recommendedName>
</protein>
<name>E1YHG0_9BACT</name>
<evidence type="ECO:0000256" key="5">
    <source>
        <dbReference type="ARBA" id="ARBA00023274"/>
    </source>
</evidence>
<dbReference type="GO" id="GO:0019843">
    <property type="term" value="F:rRNA binding"/>
    <property type="evidence" value="ECO:0007669"/>
    <property type="project" value="UniProtKB-UniRule"/>
</dbReference>
<dbReference type="GO" id="GO:0003735">
    <property type="term" value="F:structural constituent of ribosome"/>
    <property type="evidence" value="ECO:0007669"/>
    <property type="project" value="InterPro"/>
</dbReference>
<gene>
    <name evidence="6" type="primary">rplU</name>
    <name evidence="8" type="ORF">N47_D28880</name>
</gene>
<dbReference type="AlphaFoldDB" id="E1YHG0"/>
<dbReference type="InterPro" id="IPR036164">
    <property type="entry name" value="bL21-like_sf"/>
</dbReference>
<evidence type="ECO:0000256" key="3">
    <source>
        <dbReference type="ARBA" id="ARBA00022884"/>
    </source>
</evidence>
<sequence>MIFREDKMYAIVNSGGKQYRVEVGETFRLEKISGDIGSTISFDKVLMFSDGETVKIGQPFVENVAVVGKIVEQDKAKKILVFKFKRRKGYRRKQGHRQPYTAVRIESITL</sequence>
<comment type="subunit">
    <text evidence="6">Part of the 50S ribosomal subunit. Contacts protein L20.</text>
</comment>
<dbReference type="NCBIfam" id="TIGR00061">
    <property type="entry name" value="L21"/>
    <property type="match status" value="1"/>
</dbReference>
<keyword evidence="5 6" id="KW-0687">Ribonucleoprotein</keyword>
<evidence type="ECO:0000256" key="2">
    <source>
        <dbReference type="ARBA" id="ARBA00022730"/>
    </source>
</evidence>
<keyword evidence="2 6" id="KW-0699">rRNA-binding</keyword>
<dbReference type="GO" id="GO:1990904">
    <property type="term" value="C:ribonucleoprotein complex"/>
    <property type="evidence" value="ECO:0007669"/>
    <property type="project" value="UniProtKB-KW"/>
</dbReference>
<comment type="similarity">
    <text evidence="1 6 7">Belongs to the bacterial ribosomal protein bL21 family.</text>
</comment>
<dbReference type="GO" id="GO:0006412">
    <property type="term" value="P:translation"/>
    <property type="evidence" value="ECO:0007669"/>
    <property type="project" value="UniProtKB-UniRule"/>
</dbReference>
<dbReference type="GO" id="GO:0005840">
    <property type="term" value="C:ribosome"/>
    <property type="evidence" value="ECO:0007669"/>
    <property type="project" value="UniProtKB-KW"/>
</dbReference>
<dbReference type="GO" id="GO:0005737">
    <property type="term" value="C:cytoplasm"/>
    <property type="evidence" value="ECO:0007669"/>
    <property type="project" value="UniProtKB-ARBA"/>
</dbReference>
<dbReference type="HAMAP" id="MF_01363">
    <property type="entry name" value="Ribosomal_bL21"/>
    <property type="match status" value="1"/>
</dbReference>
<dbReference type="PROSITE" id="PS01169">
    <property type="entry name" value="RIBOSOMAL_L21"/>
    <property type="match status" value="1"/>
</dbReference>
<dbReference type="InterPro" id="IPR028909">
    <property type="entry name" value="bL21-like"/>
</dbReference>
<dbReference type="Pfam" id="PF00829">
    <property type="entry name" value="Ribosomal_L21p"/>
    <property type="match status" value="1"/>
</dbReference>
<dbReference type="SUPFAM" id="SSF141091">
    <property type="entry name" value="L21p-like"/>
    <property type="match status" value="1"/>
</dbReference>
<evidence type="ECO:0000256" key="7">
    <source>
        <dbReference type="RuleBase" id="RU000562"/>
    </source>
</evidence>